<dbReference type="PROSITE" id="PS50106">
    <property type="entry name" value="PDZ"/>
    <property type="match status" value="1"/>
</dbReference>
<reference evidence="6" key="1">
    <citation type="submission" date="2021-02" db="EMBL/GenBank/DDBJ databases">
        <title>First Annotated Genome of the Yellow-green Alga Tribonema minus.</title>
        <authorList>
            <person name="Mahan K.M."/>
        </authorList>
    </citation>
    <scope>NUCLEOTIDE SEQUENCE</scope>
    <source>
        <strain evidence="6">UTEX B ZZ1240</strain>
    </source>
</reference>
<accession>A0A835ZE01</accession>
<feature type="region of interest" description="Disordered" evidence="3">
    <location>
        <begin position="531"/>
        <end position="550"/>
    </location>
</feature>
<evidence type="ECO:0000259" key="5">
    <source>
        <dbReference type="PROSITE" id="PS50106"/>
    </source>
</evidence>
<dbReference type="InterPro" id="IPR036034">
    <property type="entry name" value="PDZ_sf"/>
</dbReference>
<dbReference type="SMART" id="SM00228">
    <property type="entry name" value="PDZ"/>
    <property type="match status" value="1"/>
</dbReference>
<evidence type="ECO:0000256" key="3">
    <source>
        <dbReference type="SAM" id="MobiDB-lite"/>
    </source>
</evidence>
<feature type="region of interest" description="Disordered" evidence="3">
    <location>
        <begin position="202"/>
        <end position="233"/>
    </location>
</feature>
<dbReference type="CDD" id="cd00136">
    <property type="entry name" value="PDZ_canonical"/>
    <property type="match status" value="1"/>
</dbReference>
<evidence type="ECO:0000256" key="1">
    <source>
        <dbReference type="ARBA" id="ARBA00022729"/>
    </source>
</evidence>
<dbReference type="InterPro" id="IPR046450">
    <property type="entry name" value="PA_dom_sf"/>
</dbReference>
<keyword evidence="7" id="KW-1185">Reference proteome</keyword>
<dbReference type="CDD" id="cd00538">
    <property type="entry name" value="PA"/>
    <property type="match status" value="1"/>
</dbReference>
<dbReference type="InterPro" id="IPR001478">
    <property type="entry name" value="PDZ"/>
</dbReference>
<dbReference type="Gene3D" id="3.50.30.30">
    <property type="match status" value="2"/>
</dbReference>
<feature type="compositionally biased region" description="Basic and acidic residues" evidence="3">
    <location>
        <begin position="202"/>
        <end position="229"/>
    </location>
</feature>
<keyword evidence="2" id="KW-0325">Glycoprotein</keyword>
<dbReference type="SUPFAM" id="SSF52025">
    <property type="entry name" value="PA domain"/>
    <property type="match status" value="1"/>
</dbReference>
<dbReference type="InterPro" id="IPR003137">
    <property type="entry name" value="PA_domain"/>
</dbReference>
<protein>
    <recommendedName>
        <fullName evidence="5">PDZ domain-containing protein</fullName>
    </recommendedName>
</protein>
<dbReference type="Proteomes" id="UP000664859">
    <property type="component" value="Unassembled WGS sequence"/>
</dbReference>
<name>A0A835ZE01_9STRA</name>
<comment type="caution">
    <text evidence="6">The sequence shown here is derived from an EMBL/GenBank/DDBJ whole genome shotgun (WGS) entry which is preliminary data.</text>
</comment>
<sequence length="706" mass="72190">MRMPPLFRAAAAALLCAAAAAAPAPPAPTTPPESRFDVHLSGVAALQHLHVHPPAAPPAANATVGGLPVAAHAALRALDVHEGDLLIGANDAAIPALPLQAWLEALSKGGGRGGGSAGVFPLVEVTAGGEGGGGGGARMRVTGFLKAEVIPLQHARAVFRPAGKHRQELEAAANKQASAAAAQLNAEQERIRAQAQAIADAKQRELEEETRKRREAQEKAEREKADAHAKAAAKAAAAASAAAAARTAQEKRARGEGFVYTVEFKEAGPMGITFDLANTTAVIGDVARGSAAATLGIRAGDQLVEVNGVDTSGMGPERAGREVMRAEWPRRLSLTVPEVEKPASPRDMELVILQPLLVRGVYALRAPNDWGADLPLAAVDNDSDGDGGGGGGGAVCSGVSVLVTDPDSGCATVQQAVSLAGGNFTAQADLSGGAVVIVRRGSCPFVDKASNVQTLLGGAAAAAAGARSAVVVANTDNELVDMPAGNLPTAGITIPVAMMRKEDSFGLEQVLGVGMPCTGLLAAPGRCAAPSLPRPERGADGKPVRNRPATDVGGRLAVVSARGAREFDWHLALYGPHAPNGTVVNVVVASPSDACDAEALMVRVRGSFVIAERGVCSFSMKTLALQKAGALGMILTNNAATTLRMMAPEEEDKRTCCTAPEEEAKQARIPSAMASSALGAWAEAHARLGGVALARFFYEDYYGAYG</sequence>
<evidence type="ECO:0000313" key="7">
    <source>
        <dbReference type="Proteomes" id="UP000664859"/>
    </source>
</evidence>
<evidence type="ECO:0000313" key="6">
    <source>
        <dbReference type="EMBL" id="KAG5187218.1"/>
    </source>
</evidence>
<evidence type="ECO:0000256" key="4">
    <source>
        <dbReference type="SAM" id="SignalP"/>
    </source>
</evidence>
<dbReference type="PANTHER" id="PTHR22702">
    <property type="entry name" value="PROTEASE-ASSOCIATED DOMAIN-CONTAINING PROTEIN"/>
    <property type="match status" value="1"/>
</dbReference>
<feature type="domain" description="PDZ" evidence="5">
    <location>
        <begin position="259"/>
        <end position="338"/>
    </location>
</feature>
<gene>
    <name evidence="6" type="ORF">JKP88DRAFT_307749</name>
</gene>
<dbReference type="AlphaFoldDB" id="A0A835ZE01"/>
<proteinExistence type="predicted"/>
<dbReference type="OrthoDB" id="206201at2759"/>
<keyword evidence="1 4" id="KW-0732">Signal</keyword>
<dbReference type="Pfam" id="PF02225">
    <property type="entry name" value="PA"/>
    <property type="match status" value="2"/>
</dbReference>
<feature type="compositionally biased region" description="Basic and acidic residues" evidence="3">
    <location>
        <begin position="534"/>
        <end position="543"/>
    </location>
</feature>
<organism evidence="6 7">
    <name type="scientific">Tribonema minus</name>
    <dbReference type="NCBI Taxonomy" id="303371"/>
    <lineage>
        <taxon>Eukaryota</taxon>
        <taxon>Sar</taxon>
        <taxon>Stramenopiles</taxon>
        <taxon>Ochrophyta</taxon>
        <taxon>PX clade</taxon>
        <taxon>Xanthophyceae</taxon>
        <taxon>Tribonematales</taxon>
        <taxon>Tribonemataceae</taxon>
        <taxon>Tribonema</taxon>
    </lineage>
</organism>
<feature type="chain" id="PRO_5032396229" description="PDZ domain-containing protein" evidence="4">
    <location>
        <begin position="22"/>
        <end position="706"/>
    </location>
</feature>
<dbReference type="SUPFAM" id="SSF50156">
    <property type="entry name" value="PDZ domain-like"/>
    <property type="match status" value="1"/>
</dbReference>
<dbReference type="EMBL" id="JAFCMP010000091">
    <property type="protein sequence ID" value="KAG5187218.1"/>
    <property type="molecule type" value="Genomic_DNA"/>
</dbReference>
<evidence type="ECO:0000256" key="2">
    <source>
        <dbReference type="ARBA" id="ARBA00023180"/>
    </source>
</evidence>
<dbReference type="Pfam" id="PF00595">
    <property type="entry name" value="PDZ"/>
    <property type="match status" value="1"/>
</dbReference>
<dbReference type="Gene3D" id="2.30.42.10">
    <property type="match status" value="1"/>
</dbReference>
<dbReference type="PANTHER" id="PTHR22702:SF1">
    <property type="entry name" value="PROTEASE-ASSOCIATED DOMAIN-CONTAINING PROTEIN 1"/>
    <property type="match status" value="1"/>
</dbReference>
<feature type="signal peptide" evidence="4">
    <location>
        <begin position="1"/>
        <end position="21"/>
    </location>
</feature>